<organism evidence="2 3">
    <name type="scientific">Cordylochernes scorpioides</name>
    <dbReference type="NCBI Taxonomy" id="51811"/>
    <lineage>
        <taxon>Eukaryota</taxon>
        <taxon>Metazoa</taxon>
        <taxon>Ecdysozoa</taxon>
        <taxon>Arthropoda</taxon>
        <taxon>Chelicerata</taxon>
        <taxon>Arachnida</taxon>
        <taxon>Pseudoscorpiones</taxon>
        <taxon>Cheliferoidea</taxon>
        <taxon>Chernetidae</taxon>
        <taxon>Cordylochernes</taxon>
    </lineage>
</organism>
<name>A0ABY6KS16_9ARAC</name>
<feature type="transmembrane region" description="Helical" evidence="1">
    <location>
        <begin position="99"/>
        <end position="119"/>
    </location>
</feature>
<evidence type="ECO:0000256" key="1">
    <source>
        <dbReference type="SAM" id="Phobius"/>
    </source>
</evidence>
<keyword evidence="1" id="KW-0472">Membrane</keyword>
<protein>
    <submittedName>
        <fullName evidence="2">Uncharacterized protein</fullName>
    </submittedName>
</protein>
<dbReference type="Proteomes" id="UP001235939">
    <property type="component" value="Chromosome 08"/>
</dbReference>
<gene>
    <name evidence="2" type="ORF">LAZ67_8003298</name>
</gene>
<keyword evidence="1" id="KW-1133">Transmembrane helix</keyword>
<dbReference type="EMBL" id="CP092870">
    <property type="protein sequence ID" value="UYV71453.1"/>
    <property type="molecule type" value="Genomic_DNA"/>
</dbReference>
<keyword evidence="3" id="KW-1185">Reference proteome</keyword>
<evidence type="ECO:0000313" key="3">
    <source>
        <dbReference type="Proteomes" id="UP001235939"/>
    </source>
</evidence>
<accession>A0ABY6KS16</accession>
<reference evidence="2 3" key="1">
    <citation type="submission" date="2022-01" db="EMBL/GenBank/DDBJ databases">
        <title>A chromosomal length assembly of Cordylochernes scorpioides.</title>
        <authorList>
            <person name="Zeh D."/>
            <person name="Zeh J."/>
        </authorList>
    </citation>
    <scope>NUCLEOTIDE SEQUENCE [LARGE SCALE GENOMIC DNA]</scope>
    <source>
        <strain evidence="2">IN4F17</strain>
        <tissue evidence="2">Whole Body</tissue>
    </source>
</reference>
<feature type="transmembrane region" description="Helical" evidence="1">
    <location>
        <begin position="131"/>
        <end position="153"/>
    </location>
</feature>
<sequence length="165" mass="19074">MATTLFLIAPCHQNFIFTLRRFNLRRIFLERNPDAKRDYIRTKQMNKANCSITDFRQRKISSTRLDDWVQFRNLIVEFHCTEWKSLRCLHASPSQQQQYLLSWVCKAAALGLCQFSVVVVSNEEPQMSPCISITAVAMSTILAAALDLCHFFARLRPLLGMRICG</sequence>
<evidence type="ECO:0000313" key="2">
    <source>
        <dbReference type="EMBL" id="UYV71453.1"/>
    </source>
</evidence>
<keyword evidence="1" id="KW-0812">Transmembrane</keyword>
<proteinExistence type="predicted"/>